<keyword evidence="1" id="KW-0808">Transferase</keyword>
<accession>A0AAE3E498</accession>
<evidence type="ECO:0000256" key="1">
    <source>
        <dbReference type="ARBA" id="ARBA00022679"/>
    </source>
</evidence>
<dbReference type="CDD" id="cd04301">
    <property type="entry name" value="NAT_SF"/>
    <property type="match status" value="1"/>
</dbReference>
<reference evidence="4 5" key="1">
    <citation type="submission" date="2021-10" db="EMBL/GenBank/DDBJ databases">
        <title>Anaerobic single-cell dispensing facilitates the cultivation of human gut bacteria.</title>
        <authorList>
            <person name="Afrizal A."/>
        </authorList>
    </citation>
    <scope>NUCLEOTIDE SEQUENCE [LARGE SCALE GENOMIC DNA]</scope>
    <source>
        <strain evidence="4 5">CLA-AA-H224</strain>
    </source>
</reference>
<dbReference type="InterPro" id="IPR016181">
    <property type="entry name" value="Acyl_CoA_acyltransferase"/>
</dbReference>
<dbReference type="InterPro" id="IPR000182">
    <property type="entry name" value="GNAT_dom"/>
</dbReference>
<dbReference type="InterPro" id="IPR050680">
    <property type="entry name" value="YpeA/RimI_acetyltransf"/>
</dbReference>
<evidence type="ECO:0000256" key="2">
    <source>
        <dbReference type="ARBA" id="ARBA00023315"/>
    </source>
</evidence>
<protein>
    <submittedName>
        <fullName evidence="4">GNAT family N-acetyltransferase</fullName>
    </submittedName>
</protein>
<feature type="domain" description="N-acetyltransferase" evidence="3">
    <location>
        <begin position="152"/>
        <end position="281"/>
    </location>
</feature>
<name>A0AAE3E498_9FIRM</name>
<dbReference type="AlphaFoldDB" id="A0AAE3E498"/>
<organism evidence="4 5">
    <name type="scientific">Anthropogastromicrobium aceti</name>
    <dbReference type="NCBI Taxonomy" id="2981768"/>
    <lineage>
        <taxon>Bacteria</taxon>
        <taxon>Bacillati</taxon>
        <taxon>Bacillota</taxon>
        <taxon>Clostridia</taxon>
        <taxon>Lachnospirales</taxon>
        <taxon>Lachnospiraceae</taxon>
        <taxon>Anthropogastromicrobium</taxon>
    </lineage>
</organism>
<dbReference type="EMBL" id="JAJEQN010000016">
    <property type="protein sequence ID" value="MCC2221539.1"/>
    <property type="molecule type" value="Genomic_DNA"/>
</dbReference>
<dbReference type="Pfam" id="PF00583">
    <property type="entry name" value="Acetyltransf_1"/>
    <property type="match status" value="1"/>
</dbReference>
<sequence length="281" mass="31742">MIKIKEFTELTEKDKAYIRELIDDCIRYEQLELSVPDLDEEDGTAYLYYQSSKNPKLISVLFCYDLEDYLEVSAFTSPAHRCQGAFTSLFQKLMEGYEETPVCFYPDGNSYDALMTMEVLDCEYSGTEHLMRLEKRPEVAGDAAIAENNATVTLYPATKDDLLALVAVHSAAFDMEKEDSIAFLDQSFDTGETIWCIAAGGTIVGLVLTSIQPDQTNLYGLAIHPEYQGKGYGRDAVNVLLQKPEITFPVTLHVTEENEAAFKIYKGMGFVTTQELMEYWY</sequence>
<dbReference type="GO" id="GO:0016747">
    <property type="term" value="F:acyltransferase activity, transferring groups other than amino-acyl groups"/>
    <property type="evidence" value="ECO:0007669"/>
    <property type="project" value="InterPro"/>
</dbReference>
<proteinExistence type="predicted"/>
<gene>
    <name evidence="4" type="ORF">LKD48_07810</name>
</gene>
<evidence type="ECO:0000259" key="3">
    <source>
        <dbReference type="PROSITE" id="PS51186"/>
    </source>
</evidence>
<evidence type="ECO:0000313" key="4">
    <source>
        <dbReference type="EMBL" id="MCC2221539.1"/>
    </source>
</evidence>
<evidence type="ECO:0000313" key="5">
    <source>
        <dbReference type="Proteomes" id="UP001198200"/>
    </source>
</evidence>
<dbReference type="PROSITE" id="PS51186">
    <property type="entry name" value="GNAT"/>
    <property type="match status" value="1"/>
</dbReference>
<keyword evidence="5" id="KW-1185">Reference proteome</keyword>
<dbReference type="Proteomes" id="UP001198200">
    <property type="component" value="Unassembled WGS sequence"/>
</dbReference>
<dbReference type="PANTHER" id="PTHR43420:SF12">
    <property type="entry name" value="N-ACETYLTRANSFERASE DOMAIN-CONTAINING PROTEIN"/>
    <property type="match status" value="1"/>
</dbReference>
<keyword evidence="2" id="KW-0012">Acyltransferase</keyword>
<comment type="caution">
    <text evidence="4">The sequence shown here is derived from an EMBL/GenBank/DDBJ whole genome shotgun (WGS) entry which is preliminary data.</text>
</comment>
<dbReference type="RefSeq" id="WP_308731664.1">
    <property type="nucleotide sequence ID" value="NZ_JAJEQN010000016.1"/>
</dbReference>
<dbReference type="PANTHER" id="PTHR43420">
    <property type="entry name" value="ACETYLTRANSFERASE"/>
    <property type="match status" value="1"/>
</dbReference>
<dbReference type="SUPFAM" id="SSF55729">
    <property type="entry name" value="Acyl-CoA N-acyltransferases (Nat)"/>
    <property type="match status" value="1"/>
</dbReference>
<dbReference type="Gene3D" id="3.40.630.30">
    <property type="match status" value="1"/>
</dbReference>